<evidence type="ECO:0000313" key="7">
    <source>
        <dbReference type="EMBL" id="UGX99504.1"/>
    </source>
</evidence>
<proteinExistence type="inferred from homology"/>
<dbReference type="PRINTS" id="PR01549">
    <property type="entry name" value="AUTOINDCRSYN"/>
</dbReference>
<evidence type="ECO:0000313" key="8">
    <source>
        <dbReference type="Proteomes" id="UP000564836"/>
    </source>
</evidence>
<dbReference type="GO" id="GO:0016740">
    <property type="term" value="F:transferase activity"/>
    <property type="evidence" value="ECO:0007669"/>
    <property type="project" value="UniProtKB-KW"/>
</dbReference>
<comment type="similarity">
    <text evidence="5">Belongs to the autoinducer synthase family.</text>
</comment>
<keyword evidence="7" id="KW-0614">Plasmid</keyword>
<keyword evidence="3" id="KW-0949">S-adenosyl-L-methionine</keyword>
<reference evidence="7 8" key="1">
    <citation type="journal article" date="2017" name="Syst. Appl. Microbiol.">
        <title>Soybeans inoculated with root zone soils of Canadian native legumes harbour diverse and novel Bradyrhizobium spp. that possess agricultural potential.</title>
        <authorList>
            <person name="Bromfield E.S.P."/>
            <person name="Cloutier S."/>
            <person name="Tambong J.T."/>
            <person name="Tran Thi T.V."/>
        </authorList>
    </citation>
    <scope>NUCLEOTIDE SEQUENCE [LARGE SCALE GENOMIC DNA]</scope>
    <source>
        <strain evidence="7 8">323S2</strain>
    </source>
</reference>
<dbReference type="Pfam" id="PF00765">
    <property type="entry name" value="Autoind_synth"/>
    <property type="match status" value="1"/>
</dbReference>
<geneLocation type="plasmid" evidence="7 8">
    <name>pBb323S2b</name>
</geneLocation>
<reference evidence="6" key="2">
    <citation type="submission" date="2020-06" db="EMBL/GenBank/DDBJ databases">
        <title>Whole Genome Sequence of Bradyrhizobium sp. Strain 323S2.</title>
        <authorList>
            <person name="Bromfield E.S.P."/>
        </authorList>
    </citation>
    <scope>NUCLEOTIDE SEQUENCE [LARGE SCALE GENOMIC DNA]</scope>
    <source>
        <strain evidence="6">323S2</strain>
    </source>
</reference>
<evidence type="ECO:0000256" key="5">
    <source>
        <dbReference type="PROSITE-ProRule" id="PRU00533"/>
    </source>
</evidence>
<dbReference type="PANTHER" id="PTHR39322">
    <property type="entry name" value="ACYL-HOMOSERINE-LACTONE SYNTHASE"/>
    <property type="match status" value="1"/>
</dbReference>
<dbReference type="PANTHER" id="PTHR39322:SF1">
    <property type="entry name" value="ISOVALERYL-HOMOSERINE LACTONE SYNTHASE"/>
    <property type="match status" value="1"/>
</dbReference>
<organism evidence="6">
    <name type="scientific">Bradyrhizobium barranii subsp. barranii</name>
    <dbReference type="NCBI Taxonomy" id="2823807"/>
    <lineage>
        <taxon>Bacteria</taxon>
        <taxon>Pseudomonadati</taxon>
        <taxon>Pseudomonadota</taxon>
        <taxon>Alphaproteobacteria</taxon>
        <taxon>Hyphomicrobiales</taxon>
        <taxon>Nitrobacteraceae</taxon>
        <taxon>Bradyrhizobium</taxon>
        <taxon>Bradyrhizobium barranii</taxon>
    </lineage>
</organism>
<evidence type="ECO:0000256" key="3">
    <source>
        <dbReference type="ARBA" id="ARBA00022691"/>
    </source>
</evidence>
<keyword evidence="1 5" id="KW-0673">Quorum sensing</keyword>
<dbReference type="PROSITE" id="PS51187">
    <property type="entry name" value="AUTOINDUCER_SYNTH_2"/>
    <property type="match status" value="1"/>
</dbReference>
<dbReference type="GO" id="GO:0009372">
    <property type="term" value="P:quorum sensing"/>
    <property type="evidence" value="ECO:0007669"/>
    <property type="project" value="UniProtKB-UniRule"/>
</dbReference>
<accession>A0A7Z0QLB7</accession>
<dbReference type="InterPro" id="IPR001690">
    <property type="entry name" value="Autoind_synthase"/>
</dbReference>
<keyword evidence="2" id="KW-0808">Transferase</keyword>
<sequence>MRAIAIDASEHGGLGSLVDEMHQLRARMFAHRLGCQVRIEYGRERDEYDALNPTYILALTNHGGVAGCARLLPTTGPTMLSRTCPQLLPGGGLRSKSTRIESSRVCLLDTRVGRRGGRFLHEATLTMFAGMIEWSMSNGFGEIATATDVRFERILQRAGWPMTRFGGVKLIGETMSVAGILPAGQASFDRVCPPGYRSDLRHLQRVAA</sequence>
<evidence type="ECO:0000313" key="6">
    <source>
        <dbReference type="EMBL" id="NYY96486.1"/>
    </source>
</evidence>
<evidence type="ECO:0000256" key="4">
    <source>
        <dbReference type="ARBA" id="ARBA00022929"/>
    </source>
</evidence>
<dbReference type="EMBL" id="JACBFH010000003">
    <property type="protein sequence ID" value="NYY96486.1"/>
    <property type="molecule type" value="Genomic_DNA"/>
</dbReference>
<dbReference type="InterPro" id="IPR016181">
    <property type="entry name" value="Acyl_CoA_acyltransferase"/>
</dbReference>
<dbReference type="RefSeq" id="WP_166354323.1">
    <property type="nucleotide sequence ID" value="NZ_CP049701.1"/>
</dbReference>
<name>A0A7Z0QLB7_9BRAD</name>
<dbReference type="AlphaFoldDB" id="A0A7Z0QLB7"/>
<gene>
    <name evidence="7" type="ORF">G6321_00054605</name>
    <name evidence="6" type="ORF">G6321_51730</name>
</gene>
<dbReference type="Proteomes" id="UP000564836">
    <property type="component" value="Plasmid pBb323S2b"/>
</dbReference>
<dbReference type="Gene3D" id="3.40.630.30">
    <property type="match status" value="1"/>
</dbReference>
<keyword evidence="4 5" id="KW-0071">Autoinducer synthesis</keyword>
<dbReference type="GO" id="GO:0007165">
    <property type="term" value="P:signal transduction"/>
    <property type="evidence" value="ECO:0007669"/>
    <property type="project" value="TreeGrafter"/>
</dbReference>
<evidence type="ECO:0000256" key="2">
    <source>
        <dbReference type="ARBA" id="ARBA00022679"/>
    </source>
</evidence>
<dbReference type="EMBL" id="CP088281">
    <property type="protein sequence ID" value="UGX99504.1"/>
    <property type="molecule type" value="Genomic_DNA"/>
</dbReference>
<reference evidence="7 8" key="3">
    <citation type="journal article" date="2022" name="Int. J. Syst. Evol. Microbiol.">
        <title>Strains of Bradyrhizobium barranii sp. nov. associated with legumes native to Canada are symbionts of soybeans and belong to different subspecies (subsp. barranii subsp. nov. and subsp. apii subsp. nov.) and symbiovars (sv. glycinearum and sv. septentrionale).</title>
        <authorList>
            <person name="Bromfield E.S.P."/>
            <person name="Cloutier S."/>
            <person name="Wasai-Hara S."/>
            <person name="Minamisawa K."/>
        </authorList>
    </citation>
    <scope>NUCLEOTIDE SEQUENCE [LARGE SCALE GENOMIC DNA]</scope>
    <source>
        <strain evidence="7 8">323S2</strain>
        <plasmid evidence="8">pBb323S2b</plasmid>
    </source>
</reference>
<protein>
    <submittedName>
        <fullName evidence="6">Autoinducer synthesis protein</fullName>
    </submittedName>
</protein>
<dbReference type="SUPFAM" id="SSF55729">
    <property type="entry name" value="Acyl-CoA N-acyltransferases (Nat)"/>
    <property type="match status" value="1"/>
</dbReference>
<evidence type="ECO:0000256" key="1">
    <source>
        <dbReference type="ARBA" id="ARBA00022654"/>
    </source>
</evidence>